<name>A0A0H2SBF0_9AGAM</name>
<keyword evidence="2" id="KW-1185">Reference proteome</keyword>
<reference evidence="1 2" key="1">
    <citation type="submission" date="2015-04" db="EMBL/GenBank/DDBJ databases">
        <title>Complete genome sequence of Schizopora paradoxa KUC8140, a cosmopolitan wood degrader in East Asia.</title>
        <authorList>
            <consortium name="DOE Joint Genome Institute"/>
            <person name="Min B."/>
            <person name="Park H."/>
            <person name="Jang Y."/>
            <person name="Kim J.-J."/>
            <person name="Kim K.H."/>
            <person name="Pangilinan J."/>
            <person name="Lipzen A."/>
            <person name="Riley R."/>
            <person name="Grigoriev I.V."/>
            <person name="Spatafora J.W."/>
            <person name="Choi I.-G."/>
        </authorList>
    </citation>
    <scope>NUCLEOTIDE SEQUENCE [LARGE SCALE GENOMIC DNA]</scope>
    <source>
        <strain evidence="1 2">KUC8140</strain>
    </source>
</reference>
<proteinExistence type="predicted"/>
<evidence type="ECO:0000313" key="2">
    <source>
        <dbReference type="Proteomes" id="UP000053477"/>
    </source>
</evidence>
<dbReference type="AlphaFoldDB" id="A0A0H2SBF0"/>
<accession>A0A0H2SBF0</accession>
<dbReference type="OrthoDB" id="2447803at2759"/>
<dbReference type="Proteomes" id="UP000053477">
    <property type="component" value="Unassembled WGS sequence"/>
</dbReference>
<sequence>MFLSPTELTINVLPMLSQSCPQLEHLSLFVNTDVDDQESVPLQALDGLKSINFGVSPVQDKHFIAKLLARVLPANCEVISSPLYQPEVEALLETGPEEQYAREARRNEWAQISEWIPVLLEFRREASAISQTALAGEQAVGQV</sequence>
<evidence type="ECO:0000313" key="1">
    <source>
        <dbReference type="EMBL" id="KLO14231.1"/>
    </source>
</evidence>
<evidence type="ECO:0008006" key="3">
    <source>
        <dbReference type="Google" id="ProtNLM"/>
    </source>
</evidence>
<dbReference type="EMBL" id="KQ085946">
    <property type="protein sequence ID" value="KLO14231.1"/>
    <property type="molecule type" value="Genomic_DNA"/>
</dbReference>
<dbReference type="InParanoid" id="A0A0H2SBF0"/>
<protein>
    <recommendedName>
        <fullName evidence="3">F-box domain-containing protein</fullName>
    </recommendedName>
</protein>
<gene>
    <name evidence="1" type="ORF">SCHPADRAFT_927959</name>
</gene>
<organism evidence="1 2">
    <name type="scientific">Schizopora paradoxa</name>
    <dbReference type="NCBI Taxonomy" id="27342"/>
    <lineage>
        <taxon>Eukaryota</taxon>
        <taxon>Fungi</taxon>
        <taxon>Dikarya</taxon>
        <taxon>Basidiomycota</taxon>
        <taxon>Agaricomycotina</taxon>
        <taxon>Agaricomycetes</taxon>
        <taxon>Hymenochaetales</taxon>
        <taxon>Schizoporaceae</taxon>
        <taxon>Schizopora</taxon>
    </lineage>
</organism>